<dbReference type="EMBL" id="LNTY01000006">
    <property type="protein sequence ID" value="KXF83389.1"/>
    <property type="molecule type" value="Genomic_DNA"/>
</dbReference>
<protein>
    <submittedName>
        <fullName evidence="1">Uncharacterized protein</fullName>
    </submittedName>
</protein>
<accession>A0A135ID71</accession>
<dbReference type="OrthoDB" id="9948637at2"/>
<evidence type="ECO:0000313" key="2">
    <source>
        <dbReference type="Proteomes" id="UP000070529"/>
    </source>
</evidence>
<dbReference type="Proteomes" id="UP000070529">
    <property type="component" value="Unassembled WGS sequence"/>
</dbReference>
<gene>
    <name evidence="1" type="ORF">ATN88_06975</name>
</gene>
<comment type="caution">
    <text evidence="1">The sequence shown here is derived from an EMBL/GenBank/DDBJ whole genome shotgun (WGS) entry which is preliminary data.</text>
</comment>
<keyword evidence="2" id="KW-1185">Reference proteome</keyword>
<sequence>MSIFVFYVVMLSRFILPLLLTIFSSNTIAAASVTSKSAGVLHRIDGDAIHEISINPLRKTLTIVASARVHKFVGLDEIEAKKWAEKILKGQSGTTVDLSKFSPR</sequence>
<name>A0A135ID71_9GAMM</name>
<organism evidence="1 2">
    <name type="scientific">Enterovibrio coralii</name>
    <dbReference type="NCBI Taxonomy" id="294935"/>
    <lineage>
        <taxon>Bacteria</taxon>
        <taxon>Pseudomonadati</taxon>
        <taxon>Pseudomonadota</taxon>
        <taxon>Gammaproteobacteria</taxon>
        <taxon>Vibrionales</taxon>
        <taxon>Vibrionaceae</taxon>
        <taxon>Enterovibrio</taxon>
    </lineage>
</organism>
<evidence type="ECO:0000313" key="1">
    <source>
        <dbReference type="EMBL" id="KXF83389.1"/>
    </source>
</evidence>
<dbReference type="AlphaFoldDB" id="A0A135ID71"/>
<reference evidence="1 2" key="1">
    <citation type="submission" date="2015-11" db="EMBL/GenBank/DDBJ databases">
        <title>Genomic Taxonomy of the Vibrionaceae.</title>
        <authorList>
            <person name="Gomez-Gil B."/>
            <person name="Enciso-Ibarra J."/>
        </authorList>
    </citation>
    <scope>NUCLEOTIDE SEQUENCE [LARGE SCALE GENOMIC DNA]</scope>
    <source>
        <strain evidence="1 2">CAIM 912</strain>
    </source>
</reference>
<dbReference type="RefSeq" id="WP_067411709.1">
    <property type="nucleotide sequence ID" value="NZ_LNTY01000006.1"/>
</dbReference>
<dbReference type="STRING" id="294935.ATN88_06975"/>
<proteinExistence type="predicted"/>